<evidence type="ECO:0000313" key="2">
    <source>
        <dbReference type="Proteomes" id="UP000805704"/>
    </source>
</evidence>
<comment type="caution">
    <text evidence="1">The sequence shown here is derived from an EMBL/GenBank/DDBJ whole genome shotgun (WGS) entry which is preliminary data.</text>
</comment>
<proteinExistence type="predicted"/>
<name>A0ACB7ERS0_NIBAL</name>
<gene>
    <name evidence="1" type="primary">NCKAP5</name>
    <name evidence="1" type="ORF">GBF38_008706</name>
</gene>
<reference evidence="1" key="1">
    <citation type="submission" date="2020-04" db="EMBL/GenBank/DDBJ databases">
        <title>A chromosome-scale assembly and high-density genetic map of the yellow drum (Nibea albiflora) genome.</title>
        <authorList>
            <person name="Xu D."/>
            <person name="Zhang W."/>
            <person name="Chen R."/>
            <person name="Tan P."/>
            <person name="Wang L."/>
            <person name="Song H."/>
            <person name="Tian L."/>
            <person name="Zhu Q."/>
            <person name="Wang B."/>
        </authorList>
    </citation>
    <scope>NUCLEOTIDE SEQUENCE</scope>
    <source>
        <strain evidence="1">ZJHYS-2018</strain>
    </source>
</reference>
<sequence>MRVLSILPRTRLSYYGGMTGSNSHNVLPDRTSKSGSKGEGSQATVKGDTVTSQKEVRSLPISDRIGLNNIRKPAKVASHPQFQPPSSCVYSSENMVRETAGIATTPNEPDISRDVKTQTDSPNKAPDMEEKKISPTVCTIEEKVMMGIEQNLQKCQEQEKVAANEAKQKTGPSLANWFGLRKSKLPALSGGKKADSPKGKEEKKELKIGSVLGGKQVKSDKKKDKKKNDSQQKDSQEAQNLSDVNNKLSSIMDHCNNQMGQIASQIQCTTAFIGKDQFVKELLGRTAVKGNSLVASPPGISTPKKHGELKGDMEICPDAAVSSGCQMRTLDSGIGTFPLPDSVTRASGRHIPKSESSPDGVTASSSELSRETPSSHPEPSRPDVKVPSLPKTRLHAPTSMGHSLSDPSVTCSSSNTQDSQSRLPKLATTVDQNEETLKRSSVEKPLSIMDYYQHDVFSHLEKDSRRISQYNLLHKESSLDGKAGDRLSKEIPLEKTPVSANQPPSLDFSLESLNKLNHSSSCSGSLYPDASLGSRRGDCHADAGKSVEDCCKVDEPSSSSFSSKPGADPVGSLSDSLYDSFSSCTSQGSNDV</sequence>
<organism evidence="1 2">
    <name type="scientific">Nibea albiflora</name>
    <name type="common">Yellow drum</name>
    <name type="synonym">Corvina albiflora</name>
    <dbReference type="NCBI Taxonomy" id="240163"/>
    <lineage>
        <taxon>Eukaryota</taxon>
        <taxon>Metazoa</taxon>
        <taxon>Chordata</taxon>
        <taxon>Craniata</taxon>
        <taxon>Vertebrata</taxon>
        <taxon>Euteleostomi</taxon>
        <taxon>Actinopterygii</taxon>
        <taxon>Neopterygii</taxon>
        <taxon>Teleostei</taxon>
        <taxon>Neoteleostei</taxon>
        <taxon>Acanthomorphata</taxon>
        <taxon>Eupercaria</taxon>
        <taxon>Sciaenidae</taxon>
        <taxon>Nibea</taxon>
    </lineage>
</organism>
<keyword evidence="2" id="KW-1185">Reference proteome</keyword>
<dbReference type="Proteomes" id="UP000805704">
    <property type="component" value="Chromosome 24"/>
</dbReference>
<protein>
    <submittedName>
        <fullName evidence="1">Nck-associated protein 5</fullName>
    </submittedName>
</protein>
<accession>A0ACB7ERS0</accession>
<evidence type="ECO:0000313" key="1">
    <source>
        <dbReference type="EMBL" id="KAG8004473.1"/>
    </source>
</evidence>
<dbReference type="EMBL" id="CM024812">
    <property type="protein sequence ID" value="KAG8004473.1"/>
    <property type="molecule type" value="Genomic_DNA"/>
</dbReference>